<dbReference type="InterPro" id="IPR052344">
    <property type="entry name" value="Transposase-related"/>
</dbReference>
<accession>A0A059ZS09</accession>
<reference evidence="3 4" key="1">
    <citation type="journal article" date="2009" name="J. Bacteriol.">
        <title>Draft genome sequence of the extremely acidophilic bacterium Acidithiobacillus caldus ATCC 51756 reveals metabolic versatility in the genus Acidithiobacillus.</title>
        <authorList>
            <person name="Valdes J."/>
            <person name="Quatrini R."/>
            <person name="Hallberg K."/>
            <person name="Dopson M."/>
            <person name="Valenzuela P.D."/>
            <person name="Holmes D.S."/>
        </authorList>
    </citation>
    <scope>NUCLEOTIDE SEQUENCE [LARGE SCALE GENOMIC DNA]</scope>
    <source>
        <strain evidence="4">ATCC 51756 / DSM 8584 / KU</strain>
    </source>
</reference>
<dbReference type="PANTHER" id="PTHR33678:SF1">
    <property type="entry name" value="BLL1576 PROTEIN"/>
    <property type="match status" value="1"/>
</dbReference>
<evidence type="ECO:0000256" key="1">
    <source>
        <dbReference type="SAM" id="MobiDB-lite"/>
    </source>
</evidence>
<feature type="region of interest" description="Disordered" evidence="1">
    <location>
        <begin position="383"/>
        <end position="402"/>
    </location>
</feature>
<dbReference type="KEGG" id="acz:Acaty_c0565"/>
<evidence type="ECO:0000313" key="3">
    <source>
        <dbReference type="EMBL" id="AIA54450.1"/>
    </source>
</evidence>
<sequence>MARRSGREVRCGLNGYSYVVLKYVRPVIKLRETETLHTAPAPVGVLEGSRADVSLLAGVLVDKFLYHLPLYRQHQRMVAQGLRVSRSWLTDLVQQSILLLSPIYTAQFESIRQSRVLTMDETPIKAGRSGKGTMHQGYFWPVLGECQEICFPYTKTRGTIHIRELLGPLEPGTVLLSDGYAAYTRFQRETEGLIHAQCWSHGRREFVQAEAHEPERVADALEQIRTFYRIEEEIREKNLTGEAKREYRYLHTRPVWPSSLPGWKSNCSIRRCSPAIPSPRPSLCPQSQGLTPGLPGGSGSAHRHQRGRKTDPAHCCGKAKLDVLLDRTGGRASRHHPESIEHLPTPGNRSLRLPCGRPPAGRNPSRQRRSPTHPSIVERTIRREPSAFGFVPHPRPALKNAA</sequence>
<evidence type="ECO:0000259" key="2">
    <source>
        <dbReference type="Pfam" id="PF03050"/>
    </source>
</evidence>
<dbReference type="AlphaFoldDB" id="A0A059ZS09"/>
<evidence type="ECO:0000313" key="4">
    <source>
        <dbReference type="Proteomes" id="UP000005522"/>
    </source>
</evidence>
<gene>
    <name evidence="3" type="ORF">Acaty_c0565</name>
</gene>
<feature type="region of interest" description="Disordered" evidence="1">
    <location>
        <begin position="329"/>
        <end position="377"/>
    </location>
</feature>
<protein>
    <submittedName>
        <fullName evidence="3">Transposase</fullName>
    </submittedName>
</protein>
<dbReference type="eggNOG" id="COG3436">
    <property type="taxonomic scope" value="Bacteria"/>
</dbReference>
<dbReference type="EMBL" id="CP005986">
    <property type="protein sequence ID" value="AIA54450.1"/>
    <property type="molecule type" value="Genomic_DNA"/>
</dbReference>
<name>A0A059ZS09_ACICK</name>
<feature type="region of interest" description="Disordered" evidence="1">
    <location>
        <begin position="279"/>
        <end position="314"/>
    </location>
</feature>
<feature type="compositionally biased region" description="Basic and acidic residues" evidence="1">
    <location>
        <begin position="329"/>
        <end position="341"/>
    </location>
</feature>
<dbReference type="Proteomes" id="UP000005522">
    <property type="component" value="Chromosome"/>
</dbReference>
<dbReference type="Pfam" id="PF03050">
    <property type="entry name" value="DDE_Tnp_IS66"/>
    <property type="match status" value="1"/>
</dbReference>
<proteinExistence type="predicted"/>
<dbReference type="PANTHER" id="PTHR33678">
    <property type="entry name" value="BLL1576 PROTEIN"/>
    <property type="match status" value="1"/>
</dbReference>
<dbReference type="NCBIfam" id="NF033517">
    <property type="entry name" value="transpos_IS66"/>
    <property type="match status" value="1"/>
</dbReference>
<dbReference type="HOGENOM" id="CLU_684476_0_0_6"/>
<organism evidence="3 4">
    <name type="scientific">Acidithiobacillus caldus (strain ATCC 51756 / DSM 8584 / KU)</name>
    <dbReference type="NCBI Taxonomy" id="637389"/>
    <lineage>
        <taxon>Bacteria</taxon>
        <taxon>Pseudomonadati</taxon>
        <taxon>Pseudomonadota</taxon>
        <taxon>Acidithiobacillia</taxon>
        <taxon>Acidithiobacillales</taxon>
        <taxon>Acidithiobacillaceae</taxon>
        <taxon>Acidithiobacillus</taxon>
    </lineage>
</organism>
<feature type="domain" description="Transposase IS66 central" evidence="2">
    <location>
        <begin position="49"/>
        <end position="255"/>
    </location>
</feature>
<dbReference type="InterPro" id="IPR004291">
    <property type="entry name" value="Transposase_IS66_central"/>
</dbReference>